<keyword evidence="2" id="KW-1185">Reference proteome</keyword>
<proteinExistence type="predicted"/>
<accession>A0ABV6REG2</accession>
<dbReference type="EMBL" id="JBHLSV010000014">
    <property type="protein sequence ID" value="MFC0674742.1"/>
    <property type="molecule type" value="Genomic_DNA"/>
</dbReference>
<reference evidence="1 2" key="1">
    <citation type="submission" date="2024-09" db="EMBL/GenBank/DDBJ databases">
        <authorList>
            <person name="Sun Q."/>
            <person name="Mori K."/>
        </authorList>
    </citation>
    <scope>NUCLEOTIDE SEQUENCE [LARGE SCALE GENOMIC DNA]</scope>
    <source>
        <strain evidence="1 2">CICC 10874</strain>
    </source>
</reference>
<protein>
    <submittedName>
        <fullName evidence="1">Uncharacterized protein</fullName>
    </submittedName>
</protein>
<evidence type="ECO:0000313" key="1">
    <source>
        <dbReference type="EMBL" id="MFC0674742.1"/>
    </source>
</evidence>
<dbReference type="Proteomes" id="UP001589793">
    <property type="component" value="Unassembled WGS sequence"/>
</dbReference>
<organism evidence="1 2">
    <name type="scientific">Brachybacterium hainanense</name>
    <dbReference type="NCBI Taxonomy" id="1541174"/>
    <lineage>
        <taxon>Bacteria</taxon>
        <taxon>Bacillati</taxon>
        <taxon>Actinomycetota</taxon>
        <taxon>Actinomycetes</taxon>
        <taxon>Micrococcales</taxon>
        <taxon>Dermabacteraceae</taxon>
        <taxon>Brachybacterium</taxon>
    </lineage>
</organism>
<sequence>MEKPAEKMTRITADRTHLFPGARLETTAAPGSEPLETVILFSDGARAEGTLLATPAGASLHVEPYRTGAGTRIPAKTWTLVLAGEGMLRVSGPSRR</sequence>
<name>A0ABV6REG2_9MICO</name>
<evidence type="ECO:0000313" key="2">
    <source>
        <dbReference type="Proteomes" id="UP001589793"/>
    </source>
</evidence>
<dbReference type="RefSeq" id="WP_376981117.1">
    <property type="nucleotide sequence ID" value="NZ_JBHLSV010000014.1"/>
</dbReference>
<gene>
    <name evidence="1" type="ORF">ACFFF6_12310</name>
</gene>
<comment type="caution">
    <text evidence="1">The sequence shown here is derived from an EMBL/GenBank/DDBJ whole genome shotgun (WGS) entry which is preliminary data.</text>
</comment>